<dbReference type="InterPro" id="IPR000620">
    <property type="entry name" value="EamA_dom"/>
</dbReference>
<feature type="transmembrane region" description="Helical" evidence="6">
    <location>
        <begin position="21"/>
        <end position="39"/>
    </location>
</feature>
<keyword evidence="9" id="KW-1185">Reference proteome</keyword>
<feature type="transmembrane region" description="Helical" evidence="6">
    <location>
        <begin position="92"/>
        <end position="116"/>
    </location>
</feature>
<dbReference type="GO" id="GO:0022857">
    <property type="term" value="F:transmembrane transporter activity"/>
    <property type="evidence" value="ECO:0007669"/>
    <property type="project" value="InterPro"/>
</dbReference>
<dbReference type="Gramene" id="Psat02G0321700-T1">
    <property type="protein sequence ID" value="KAI5437010.1"/>
    <property type="gene ID" value="KIW84_023217"/>
</dbReference>
<sequence>MDKYKLRSEKSKLEREKRERDMMIEGARVIAAMVGIQFLDVGGDTLMKSATKDGMSIFIFTVYSNLFALCFLLPSSLFYHRKRAPPPISTSIFCRIFLLSCIQTSVQILMNTGIGYSSPTLASTMVDLVPAFTFILALISRFVLFFLFLEISRMEILNLKQHSSQIKVICTMVCIAGALTVTLYKGMPLISNAFPNIEMGGRGINISEKSNWITGAILLATASFCLSVLHIVQS</sequence>
<dbReference type="EMBL" id="JAMSHJ010000002">
    <property type="protein sequence ID" value="KAI5437010.1"/>
    <property type="molecule type" value="Genomic_DNA"/>
</dbReference>
<comment type="caution">
    <text evidence="8">The sequence shown here is derived from an EMBL/GenBank/DDBJ whole genome shotgun (WGS) entry which is preliminary data.</text>
</comment>
<evidence type="ECO:0000259" key="7">
    <source>
        <dbReference type="Pfam" id="PF00892"/>
    </source>
</evidence>
<evidence type="ECO:0000313" key="8">
    <source>
        <dbReference type="EMBL" id="KAI5437010.1"/>
    </source>
</evidence>
<evidence type="ECO:0000256" key="3">
    <source>
        <dbReference type="ARBA" id="ARBA00022692"/>
    </source>
</evidence>
<dbReference type="AlphaFoldDB" id="A0A9D4YGW1"/>
<dbReference type="GO" id="GO:0016020">
    <property type="term" value="C:membrane"/>
    <property type="evidence" value="ECO:0007669"/>
    <property type="project" value="UniProtKB-SubCell"/>
</dbReference>
<protein>
    <recommendedName>
        <fullName evidence="6">WAT1-related protein</fullName>
    </recommendedName>
</protein>
<evidence type="ECO:0000313" key="9">
    <source>
        <dbReference type="Proteomes" id="UP001058974"/>
    </source>
</evidence>
<evidence type="ECO:0000256" key="5">
    <source>
        <dbReference type="ARBA" id="ARBA00023136"/>
    </source>
</evidence>
<dbReference type="Pfam" id="PF00892">
    <property type="entry name" value="EamA"/>
    <property type="match status" value="1"/>
</dbReference>
<evidence type="ECO:0000256" key="1">
    <source>
        <dbReference type="ARBA" id="ARBA00004141"/>
    </source>
</evidence>
<feature type="transmembrane region" description="Helical" evidence="6">
    <location>
        <begin position="169"/>
        <end position="190"/>
    </location>
</feature>
<evidence type="ECO:0000256" key="6">
    <source>
        <dbReference type="RuleBase" id="RU363077"/>
    </source>
</evidence>
<comment type="similarity">
    <text evidence="2 6">Belongs to the drug/metabolite transporter (DMT) superfamily. Plant drug/metabolite exporter (P-DME) (TC 2.A.7.4) family.</text>
</comment>
<comment type="subcellular location">
    <subcellularLocation>
        <location evidence="1 6">Membrane</location>
        <topology evidence="1 6">Multi-pass membrane protein</topology>
    </subcellularLocation>
</comment>
<gene>
    <name evidence="8" type="ORF">KIW84_023217</name>
</gene>
<keyword evidence="3 6" id="KW-0812">Transmembrane</keyword>
<evidence type="ECO:0000256" key="4">
    <source>
        <dbReference type="ARBA" id="ARBA00022989"/>
    </source>
</evidence>
<dbReference type="PANTHER" id="PTHR31218">
    <property type="entry name" value="WAT1-RELATED PROTEIN"/>
    <property type="match status" value="1"/>
</dbReference>
<feature type="domain" description="EamA" evidence="7">
    <location>
        <begin position="45"/>
        <end position="139"/>
    </location>
</feature>
<dbReference type="InterPro" id="IPR030184">
    <property type="entry name" value="WAT1-related"/>
</dbReference>
<proteinExistence type="inferred from homology"/>
<dbReference type="Proteomes" id="UP001058974">
    <property type="component" value="Chromosome 2"/>
</dbReference>
<keyword evidence="5 6" id="KW-0472">Membrane</keyword>
<name>A0A9D4YGW1_PEA</name>
<keyword evidence="4 6" id="KW-1133">Transmembrane helix</keyword>
<feature type="transmembrane region" description="Helical" evidence="6">
    <location>
        <begin position="128"/>
        <end position="149"/>
    </location>
</feature>
<feature type="transmembrane region" description="Helical" evidence="6">
    <location>
        <begin position="59"/>
        <end position="80"/>
    </location>
</feature>
<organism evidence="8 9">
    <name type="scientific">Pisum sativum</name>
    <name type="common">Garden pea</name>
    <name type="synonym">Lathyrus oleraceus</name>
    <dbReference type="NCBI Taxonomy" id="3888"/>
    <lineage>
        <taxon>Eukaryota</taxon>
        <taxon>Viridiplantae</taxon>
        <taxon>Streptophyta</taxon>
        <taxon>Embryophyta</taxon>
        <taxon>Tracheophyta</taxon>
        <taxon>Spermatophyta</taxon>
        <taxon>Magnoliopsida</taxon>
        <taxon>eudicotyledons</taxon>
        <taxon>Gunneridae</taxon>
        <taxon>Pentapetalae</taxon>
        <taxon>rosids</taxon>
        <taxon>fabids</taxon>
        <taxon>Fabales</taxon>
        <taxon>Fabaceae</taxon>
        <taxon>Papilionoideae</taxon>
        <taxon>50 kb inversion clade</taxon>
        <taxon>NPAAA clade</taxon>
        <taxon>Hologalegina</taxon>
        <taxon>IRL clade</taxon>
        <taxon>Fabeae</taxon>
        <taxon>Lathyrus</taxon>
    </lineage>
</organism>
<accession>A0A9D4YGW1</accession>
<reference evidence="8 9" key="1">
    <citation type="journal article" date="2022" name="Nat. Genet.">
        <title>Improved pea reference genome and pan-genome highlight genomic features and evolutionary characteristics.</title>
        <authorList>
            <person name="Yang T."/>
            <person name="Liu R."/>
            <person name="Luo Y."/>
            <person name="Hu S."/>
            <person name="Wang D."/>
            <person name="Wang C."/>
            <person name="Pandey M.K."/>
            <person name="Ge S."/>
            <person name="Xu Q."/>
            <person name="Li N."/>
            <person name="Li G."/>
            <person name="Huang Y."/>
            <person name="Saxena R.K."/>
            <person name="Ji Y."/>
            <person name="Li M."/>
            <person name="Yan X."/>
            <person name="He Y."/>
            <person name="Liu Y."/>
            <person name="Wang X."/>
            <person name="Xiang C."/>
            <person name="Varshney R.K."/>
            <person name="Ding H."/>
            <person name="Gao S."/>
            <person name="Zong X."/>
        </authorList>
    </citation>
    <scope>NUCLEOTIDE SEQUENCE [LARGE SCALE GENOMIC DNA]</scope>
    <source>
        <strain evidence="8 9">cv. Zhongwan 6</strain>
    </source>
</reference>
<evidence type="ECO:0000256" key="2">
    <source>
        <dbReference type="ARBA" id="ARBA00007635"/>
    </source>
</evidence>
<feature type="transmembrane region" description="Helical" evidence="6">
    <location>
        <begin position="210"/>
        <end position="232"/>
    </location>
</feature>